<feature type="region of interest" description="Disordered" evidence="5">
    <location>
        <begin position="631"/>
        <end position="666"/>
    </location>
</feature>
<accession>A0A4R3KLP2</accession>
<dbReference type="GO" id="GO:0009279">
    <property type="term" value="C:cell outer membrane"/>
    <property type="evidence" value="ECO:0007669"/>
    <property type="project" value="UniProtKB-SubCell"/>
</dbReference>
<evidence type="ECO:0000256" key="2">
    <source>
        <dbReference type="ARBA" id="ARBA00023136"/>
    </source>
</evidence>
<dbReference type="InterPro" id="IPR050330">
    <property type="entry name" value="Bact_OuterMem_StrucFunc"/>
</dbReference>
<dbReference type="InterPro" id="IPR006665">
    <property type="entry name" value="OmpA-like"/>
</dbReference>
<dbReference type="EMBL" id="SMAD01000017">
    <property type="protein sequence ID" value="TCS84879.1"/>
    <property type="molecule type" value="Genomic_DNA"/>
</dbReference>
<dbReference type="InterPro" id="IPR011042">
    <property type="entry name" value="6-blade_b-propeller_TolB-like"/>
</dbReference>
<dbReference type="SUPFAM" id="SSF49464">
    <property type="entry name" value="Carboxypeptidase regulatory domain-like"/>
    <property type="match status" value="1"/>
</dbReference>
<dbReference type="InterPro" id="IPR008969">
    <property type="entry name" value="CarboxyPept-like_regulatory"/>
</dbReference>
<dbReference type="OrthoDB" id="9809364at2"/>
<dbReference type="CDD" id="cd07185">
    <property type="entry name" value="OmpA_C-like"/>
    <property type="match status" value="1"/>
</dbReference>
<dbReference type="RefSeq" id="WP_132130636.1">
    <property type="nucleotide sequence ID" value="NZ_CP042432.1"/>
</dbReference>
<dbReference type="InterPro" id="IPR011659">
    <property type="entry name" value="WD40"/>
</dbReference>
<comment type="subcellular location">
    <subcellularLocation>
        <location evidence="1">Cell outer membrane</location>
    </subcellularLocation>
</comment>
<keyword evidence="9" id="KW-1185">Reference proteome</keyword>
<keyword evidence="3" id="KW-0998">Cell outer membrane</keyword>
<evidence type="ECO:0000256" key="6">
    <source>
        <dbReference type="SAM" id="SignalP"/>
    </source>
</evidence>
<dbReference type="PRINTS" id="PR01021">
    <property type="entry name" value="OMPADOMAIN"/>
</dbReference>
<name>A0A4R3KLP2_9SPHI</name>
<feature type="domain" description="OmpA-like" evidence="7">
    <location>
        <begin position="541"/>
        <end position="664"/>
    </location>
</feature>
<dbReference type="InterPro" id="IPR011990">
    <property type="entry name" value="TPR-like_helical_dom_sf"/>
</dbReference>
<sequence>MRTVFTRILITFIAITGSLQAEAQLFRNYESEADRMFEDERYYEASLLYERLLTGEVAGGEKLAPYRPGRGPKVKPSDEEYQRVVYKLAESLRLYKNYGGAIDWYAKVLDNDDYPLAKFYHAVCLRAAARYEEALEAYNNFLEGYGKDDEFSKMSEQEIKNCEFAIEEMAEEQVDEVYKANSTINEGGGNYASVIHSDGRLIFTSTRYMANVKGTLGKFNFNNVYEADWSDTSLSSPELYNVPFQQEFHQGTVAFSPDRQTMFLTRWQGNASGVENCYIYVSRFNSGAWSEPEKLSSSVNMDGYRSFHPFVTADGKYFLFASDRPGGSGGSDIWYSEIQINGEPGDPKNLGNDINTEGADESPYLDVASGKLYFSSNGKIGMGDFDVFEANGTIGNFSEPENLGYPINSSRDDLHFTPADEEAHTGFLSSDRESVCCLELYSFEQGNLKFAVSGTITDCDDAATALEGVEVSLVNASTSAVIEEKTTGPDGNYFFDLDGSVTSYKLLLNKDGYFTKEHAFQLQENATRSDTVEVSVCLKEVEVDKPIVISNIYYDFDKATLRPESKVTLDSLAGVLRLNPNMVVEMSAHTDAIGTEAYNEDLSQRRAQSCVDYLISVGIPTEKLIAKGYGESRPIAPNTNPDGSDNPDGRQLNRRTEFKVVKTLDE</sequence>
<reference evidence="8 9" key="1">
    <citation type="submission" date="2019-03" db="EMBL/GenBank/DDBJ databases">
        <title>Genomic Encyclopedia of Type Strains, Phase IV (KMG-IV): sequencing the most valuable type-strain genomes for metagenomic binning, comparative biology and taxonomic classification.</title>
        <authorList>
            <person name="Goeker M."/>
        </authorList>
    </citation>
    <scope>NUCLEOTIDE SEQUENCE [LARGE SCALE GENOMIC DNA]</scope>
    <source>
        <strain evidence="8 9">DSM 21100</strain>
    </source>
</reference>
<dbReference type="SUPFAM" id="SSF48452">
    <property type="entry name" value="TPR-like"/>
    <property type="match status" value="1"/>
</dbReference>
<evidence type="ECO:0000256" key="3">
    <source>
        <dbReference type="ARBA" id="ARBA00023237"/>
    </source>
</evidence>
<dbReference type="InterPro" id="IPR036737">
    <property type="entry name" value="OmpA-like_sf"/>
</dbReference>
<dbReference type="Gene3D" id="1.25.40.10">
    <property type="entry name" value="Tetratricopeptide repeat domain"/>
    <property type="match status" value="1"/>
</dbReference>
<proteinExistence type="predicted"/>
<feature type="chain" id="PRO_5020258755" evidence="6">
    <location>
        <begin position="24"/>
        <end position="666"/>
    </location>
</feature>
<evidence type="ECO:0000256" key="5">
    <source>
        <dbReference type="SAM" id="MobiDB-lite"/>
    </source>
</evidence>
<dbReference type="AlphaFoldDB" id="A0A4R3KLP2"/>
<dbReference type="Gene3D" id="2.60.40.1120">
    <property type="entry name" value="Carboxypeptidase-like, regulatory domain"/>
    <property type="match status" value="1"/>
</dbReference>
<dbReference type="PROSITE" id="PS51123">
    <property type="entry name" value="OMPA_2"/>
    <property type="match status" value="1"/>
</dbReference>
<evidence type="ECO:0000313" key="8">
    <source>
        <dbReference type="EMBL" id="TCS84879.1"/>
    </source>
</evidence>
<keyword evidence="2 4" id="KW-0472">Membrane</keyword>
<protein>
    <submittedName>
        <fullName evidence="8">WD40 repeat protein</fullName>
    </submittedName>
</protein>
<organism evidence="8 9">
    <name type="scientific">Anseongella ginsenosidimutans</name>
    <dbReference type="NCBI Taxonomy" id="496056"/>
    <lineage>
        <taxon>Bacteria</taxon>
        <taxon>Pseudomonadati</taxon>
        <taxon>Bacteroidota</taxon>
        <taxon>Sphingobacteriia</taxon>
        <taxon>Sphingobacteriales</taxon>
        <taxon>Sphingobacteriaceae</taxon>
        <taxon>Anseongella</taxon>
    </lineage>
</organism>
<dbReference type="Pfam" id="PF07676">
    <property type="entry name" value="PD40"/>
    <property type="match status" value="1"/>
</dbReference>
<dbReference type="Pfam" id="PF00691">
    <property type="entry name" value="OmpA"/>
    <property type="match status" value="1"/>
</dbReference>
<evidence type="ECO:0000313" key="9">
    <source>
        <dbReference type="Proteomes" id="UP000295807"/>
    </source>
</evidence>
<comment type="caution">
    <text evidence="8">The sequence shown here is derived from an EMBL/GenBank/DDBJ whole genome shotgun (WGS) entry which is preliminary data.</text>
</comment>
<evidence type="ECO:0000256" key="1">
    <source>
        <dbReference type="ARBA" id="ARBA00004442"/>
    </source>
</evidence>
<feature type="compositionally biased region" description="Basic and acidic residues" evidence="5">
    <location>
        <begin position="654"/>
        <end position="666"/>
    </location>
</feature>
<feature type="signal peptide" evidence="6">
    <location>
        <begin position="1"/>
        <end position="23"/>
    </location>
</feature>
<evidence type="ECO:0000259" key="7">
    <source>
        <dbReference type="PROSITE" id="PS51123"/>
    </source>
</evidence>
<evidence type="ECO:0000256" key="4">
    <source>
        <dbReference type="PROSITE-ProRule" id="PRU00473"/>
    </source>
</evidence>
<keyword evidence="6" id="KW-0732">Signal</keyword>
<dbReference type="InterPro" id="IPR006664">
    <property type="entry name" value="OMP_bac"/>
</dbReference>
<dbReference type="Gene3D" id="2.120.10.30">
    <property type="entry name" value="TolB, C-terminal domain"/>
    <property type="match status" value="1"/>
</dbReference>
<dbReference type="Gene3D" id="3.30.1330.60">
    <property type="entry name" value="OmpA-like domain"/>
    <property type="match status" value="1"/>
</dbReference>
<dbReference type="Proteomes" id="UP000295807">
    <property type="component" value="Unassembled WGS sequence"/>
</dbReference>
<dbReference type="PANTHER" id="PTHR30329:SF21">
    <property type="entry name" value="LIPOPROTEIN YIAD-RELATED"/>
    <property type="match status" value="1"/>
</dbReference>
<dbReference type="SUPFAM" id="SSF82171">
    <property type="entry name" value="DPP6 N-terminal domain-like"/>
    <property type="match status" value="1"/>
</dbReference>
<gene>
    <name evidence="8" type="ORF">EDD80_11757</name>
</gene>
<dbReference type="PANTHER" id="PTHR30329">
    <property type="entry name" value="STATOR ELEMENT OF FLAGELLAR MOTOR COMPLEX"/>
    <property type="match status" value="1"/>
</dbReference>
<dbReference type="SUPFAM" id="SSF103088">
    <property type="entry name" value="OmpA-like"/>
    <property type="match status" value="1"/>
</dbReference>